<dbReference type="EMBL" id="JAWNGC010000001">
    <property type="protein sequence ID" value="MDY5154375.1"/>
    <property type="molecule type" value="Genomic_DNA"/>
</dbReference>
<evidence type="ECO:0000313" key="1">
    <source>
        <dbReference type="EMBL" id="MDY5154375.1"/>
    </source>
</evidence>
<comment type="caution">
    <text evidence="1">The sequence shown here is derived from an EMBL/GenBank/DDBJ whole genome shotgun (WGS) entry which is preliminary data.</text>
</comment>
<reference evidence="1" key="1">
    <citation type="submission" date="2023-10" db="EMBL/GenBank/DDBJ databases">
        <title>Whole Genome based description of the genera Actinobaculum and Actinotignum reveals a complex phylogenetic relationship within the species included in the genus Actinotignum.</title>
        <authorList>
            <person name="Jensen C.S."/>
            <person name="Dargis R."/>
            <person name="Kemp M."/>
            <person name="Christensen J.J."/>
        </authorList>
    </citation>
    <scope>NUCLEOTIDE SEQUENCE</scope>
    <source>
        <strain evidence="1">SLA_B511</strain>
    </source>
</reference>
<dbReference type="AlphaFoldDB" id="A0AAW9HVD4"/>
<protein>
    <submittedName>
        <fullName evidence="1">Uncharacterized protein</fullName>
    </submittedName>
</protein>
<gene>
    <name evidence="1" type="ORF">R6G80_01340</name>
</gene>
<proteinExistence type="predicted"/>
<organism evidence="1 2">
    <name type="scientific">Actinotignum urinale</name>
    <dbReference type="NCBI Taxonomy" id="190146"/>
    <lineage>
        <taxon>Bacteria</taxon>
        <taxon>Bacillati</taxon>
        <taxon>Actinomycetota</taxon>
        <taxon>Actinomycetes</taxon>
        <taxon>Actinomycetales</taxon>
        <taxon>Actinomycetaceae</taxon>
        <taxon>Actinotignum</taxon>
    </lineage>
</organism>
<sequence>MSDSYYSPLLKMPGVVEGRGDLEGVALHFGNPVKEQRALEDGYGFADLSLRGVYTTENGQHDTRRRYAYGCVESGEPAIVETENINAEWGKFCARGYVCAGIEAWRAVRVSKGIPDAVEDTCLKIAPEDYVLTKFWLEGAPAQELPEPGTPIFVVKKIGDDAGGHLGGGAGRDADANLGANVCGYVTTVARHWEEGPVALGFLRKDVREQFMTGAGLAPASTHVLESDACKSHNSAPQLTVGSFTCAPDVFSC</sequence>
<accession>A0AAW9HVD4</accession>
<name>A0AAW9HVD4_9ACTO</name>
<dbReference type="Proteomes" id="UP001281731">
    <property type="component" value="Unassembled WGS sequence"/>
</dbReference>
<dbReference type="RefSeq" id="WP_320756247.1">
    <property type="nucleotide sequence ID" value="NZ_JAWNGC010000001.1"/>
</dbReference>
<evidence type="ECO:0000313" key="2">
    <source>
        <dbReference type="Proteomes" id="UP001281731"/>
    </source>
</evidence>